<dbReference type="KEGG" id="spaa:SPAPADRAFT_65510"/>
<dbReference type="AlphaFoldDB" id="G3AI57"/>
<protein>
    <submittedName>
        <fullName evidence="3">Uncharacterized protein</fullName>
    </submittedName>
</protein>
<organism evidence="4">
    <name type="scientific">Spathaspora passalidarum (strain NRRL Y-27907 / 11-Y1)</name>
    <dbReference type="NCBI Taxonomy" id="619300"/>
    <lineage>
        <taxon>Eukaryota</taxon>
        <taxon>Fungi</taxon>
        <taxon>Dikarya</taxon>
        <taxon>Ascomycota</taxon>
        <taxon>Saccharomycotina</taxon>
        <taxon>Pichiomycetes</taxon>
        <taxon>Debaryomycetaceae</taxon>
        <taxon>Spathaspora</taxon>
    </lineage>
</organism>
<evidence type="ECO:0000313" key="4">
    <source>
        <dbReference type="Proteomes" id="UP000000709"/>
    </source>
</evidence>
<gene>
    <name evidence="3" type="ORF">SPAPADRAFT_65510</name>
</gene>
<feature type="compositionally biased region" description="Polar residues" evidence="2">
    <location>
        <begin position="338"/>
        <end position="353"/>
    </location>
</feature>
<feature type="compositionally biased region" description="Polar residues" evidence="2">
    <location>
        <begin position="70"/>
        <end position="91"/>
    </location>
</feature>
<sequence>MESTLTTNEPLINHTMFQSSSTYGHKRPDISSYLHYSPANSDSTIGHETSPSELVNQLDMAGFLDIPNETEASSTGALNGHESSFSLQSTPRSKDHESQVLLPSNIQTPAKVPNNTQTPAKVPSNIQTPAKVNPSNQKSEFGKERETRAEIERIARDVFSEWKAKAREEIRAEVRKEVMSELQTESPKTSALKESVVPEQPRIVSYNTELSLKGESNTATTSPMNSPKQNPVDLKEKLNFEKSKIDTENLHIPAHVLQMNDPNQNRINKLENNPQQIEDYRTTISDLSNEVSKCKDVISEFKRENDSLKLLIRGLYSKIENLENAKEAERNMDHVKLSGNTNKADPMYSGTSRFDSESKEMHDRITQTEKRMYSEATQTPRIIPPEHGKPVTDFNSYPSEVRSRLAHINAHKLDSLSEDELRYILRNLMYVLMIDYDVLEPKSIKYAKFISMASRFIDGVHDRLYPNGGILRTGLLLKCQSNKMSDDKSMEKLNNCLHDMLDNLAN</sequence>
<feature type="compositionally biased region" description="Polar residues" evidence="2">
    <location>
        <begin position="101"/>
        <end position="139"/>
    </location>
</feature>
<keyword evidence="4" id="KW-1185">Reference proteome</keyword>
<dbReference type="RefSeq" id="XP_007373955.1">
    <property type="nucleotide sequence ID" value="XM_007373893.1"/>
</dbReference>
<dbReference type="OrthoDB" id="10468670at2759"/>
<dbReference type="GeneID" id="18875045"/>
<feature type="region of interest" description="Disordered" evidence="2">
    <location>
        <begin position="337"/>
        <end position="360"/>
    </location>
</feature>
<keyword evidence="1" id="KW-0175">Coiled coil</keyword>
<feature type="coiled-coil region" evidence="1">
    <location>
        <begin position="284"/>
        <end position="332"/>
    </location>
</feature>
<evidence type="ECO:0000256" key="2">
    <source>
        <dbReference type="SAM" id="MobiDB-lite"/>
    </source>
</evidence>
<feature type="region of interest" description="Disordered" evidence="2">
    <location>
        <begin position="70"/>
        <end position="146"/>
    </location>
</feature>
<evidence type="ECO:0000313" key="3">
    <source>
        <dbReference type="EMBL" id="EGW34371.1"/>
    </source>
</evidence>
<dbReference type="InParanoid" id="G3AI57"/>
<dbReference type="EMBL" id="GL996500">
    <property type="protein sequence ID" value="EGW34371.1"/>
    <property type="molecule type" value="Genomic_DNA"/>
</dbReference>
<reference evidence="3 4" key="1">
    <citation type="journal article" date="2011" name="Proc. Natl. Acad. Sci. U.S.A.">
        <title>Comparative genomics of xylose-fermenting fungi for enhanced biofuel production.</title>
        <authorList>
            <person name="Wohlbach D.J."/>
            <person name="Kuo A."/>
            <person name="Sato T.K."/>
            <person name="Potts K.M."/>
            <person name="Salamov A.A."/>
            <person name="LaButti K.M."/>
            <person name="Sun H."/>
            <person name="Clum A."/>
            <person name="Pangilinan J.L."/>
            <person name="Lindquist E.A."/>
            <person name="Lucas S."/>
            <person name="Lapidus A."/>
            <person name="Jin M."/>
            <person name="Gunawan C."/>
            <person name="Balan V."/>
            <person name="Dale B.E."/>
            <person name="Jeffries T.W."/>
            <person name="Zinkel R."/>
            <person name="Barry K.W."/>
            <person name="Grigoriev I.V."/>
            <person name="Gasch A.P."/>
        </authorList>
    </citation>
    <scope>NUCLEOTIDE SEQUENCE [LARGE SCALE GENOMIC DNA]</scope>
    <source>
        <strain evidence="4">NRRL Y-27907 / 11-Y1</strain>
    </source>
</reference>
<proteinExistence type="predicted"/>
<name>G3AI57_SPAPN</name>
<dbReference type="HOGENOM" id="CLU_538808_0_0_1"/>
<dbReference type="Proteomes" id="UP000000709">
    <property type="component" value="Unassembled WGS sequence"/>
</dbReference>
<accession>G3AI57</accession>
<evidence type="ECO:0000256" key="1">
    <source>
        <dbReference type="SAM" id="Coils"/>
    </source>
</evidence>